<evidence type="ECO:0000313" key="2">
    <source>
        <dbReference type="EMBL" id="MFC2925702.1"/>
    </source>
</evidence>
<gene>
    <name evidence="2" type="ORF">ACFOOR_06255</name>
</gene>
<keyword evidence="1" id="KW-1133">Transmembrane helix</keyword>
<dbReference type="EMBL" id="JBHRSV010000007">
    <property type="protein sequence ID" value="MFC2925702.1"/>
    <property type="molecule type" value="Genomic_DNA"/>
</dbReference>
<dbReference type="Pfam" id="PF13795">
    <property type="entry name" value="HupE_UreJ_2"/>
    <property type="match status" value="1"/>
</dbReference>
<evidence type="ECO:0000313" key="3">
    <source>
        <dbReference type="Proteomes" id="UP001595379"/>
    </source>
</evidence>
<dbReference type="Proteomes" id="UP001595379">
    <property type="component" value="Unassembled WGS sequence"/>
</dbReference>
<feature type="transmembrane region" description="Helical" evidence="1">
    <location>
        <begin position="6"/>
        <end position="31"/>
    </location>
</feature>
<name>A0ABV6ZWC5_9PROT</name>
<keyword evidence="1" id="KW-0472">Membrane</keyword>
<dbReference type="InterPro" id="IPR032809">
    <property type="entry name" value="Put_HupE_UreJ"/>
</dbReference>
<feature type="transmembrane region" description="Helical" evidence="1">
    <location>
        <begin position="126"/>
        <end position="149"/>
    </location>
</feature>
<evidence type="ECO:0000256" key="1">
    <source>
        <dbReference type="SAM" id="Phobius"/>
    </source>
</evidence>
<feature type="transmembrane region" description="Helical" evidence="1">
    <location>
        <begin position="161"/>
        <end position="179"/>
    </location>
</feature>
<sequence length="186" mass="20078">MDLLGTYIVWGVTHILPHGVDHVLFILALYFSSRHVRPLIWQITAFTAAHTLTLALAALGLIDFPERLVETLIAVSIAYAAAENLFRTEPAPWRPALVFAFGLLHGLGFAGVLSSLGLPAGQTVPALLAFNVGVELGQLAVLAGAFALTVRFRESGWYRRAVVMPVSAVIALTALYWAVERAFLTA</sequence>
<reference evidence="3" key="1">
    <citation type="journal article" date="2019" name="Int. J. Syst. Evol. Microbiol.">
        <title>The Global Catalogue of Microorganisms (GCM) 10K type strain sequencing project: providing services to taxonomists for standard genome sequencing and annotation.</title>
        <authorList>
            <consortium name="The Broad Institute Genomics Platform"/>
            <consortium name="The Broad Institute Genome Sequencing Center for Infectious Disease"/>
            <person name="Wu L."/>
            <person name="Ma J."/>
        </authorList>
    </citation>
    <scope>NUCLEOTIDE SEQUENCE [LARGE SCALE GENOMIC DNA]</scope>
    <source>
        <strain evidence="3">KCTC 52487</strain>
    </source>
</reference>
<feature type="transmembrane region" description="Helical" evidence="1">
    <location>
        <begin position="43"/>
        <end position="62"/>
    </location>
</feature>
<feature type="transmembrane region" description="Helical" evidence="1">
    <location>
        <begin position="98"/>
        <end position="120"/>
    </location>
</feature>
<accession>A0ABV6ZWC5</accession>
<keyword evidence="1" id="KW-0812">Transmembrane</keyword>
<proteinExistence type="predicted"/>
<dbReference type="RefSeq" id="WP_343165658.1">
    <property type="nucleotide sequence ID" value="NZ_JBHRSV010000007.1"/>
</dbReference>
<protein>
    <submittedName>
        <fullName evidence="2">HupE/UreJ family protein</fullName>
    </submittedName>
</protein>
<organism evidence="2 3">
    <name type="scientific">Hyphobacterium vulgare</name>
    <dbReference type="NCBI Taxonomy" id="1736751"/>
    <lineage>
        <taxon>Bacteria</taxon>
        <taxon>Pseudomonadati</taxon>
        <taxon>Pseudomonadota</taxon>
        <taxon>Alphaproteobacteria</taxon>
        <taxon>Maricaulales</taxon>
        <taxon>Maricaulaceae</taxon>
        <taxon>Hyphobacterium</taxon>
    </lineage>
</organism>
<comment type="caution">
    <text evidence="2">The sequence shown here is derived from an EMBL/GenBank/DDBJ whole genome shotgun (WGS) entry which is preliminary data.</text>
</comment>
<keyword evidence="3" id="KW-1185">Reference proteome</keyword>